<dbReference type="PANTHER" id="PTHR47074:SF48">
    <property type="entry name" value="POLYNUCLEOTIDYL TRANSFERASE, RIBONUCLEASE H-LIKE SUPERFAMILY PROTEIN"/>
    <property type="match status" value="1"/>
</dbReference>
<dbReference type="InterPro" id="IPR052929">
    <property type="entry name" value="RNase_H-like_EbsB-rel"/>
</dbReference>
<evidence type="ECO:0000313" key="1">
    <source>
        <dbReference type="EMBL" id="KAB2595083.1"/>
    </source>
</evidence>
<protein>
    <recommendedName>
        <fullName evidence="3">RNase H type-1 domain-containing protein</fullName>
    </recommendedName>
</protein>
<organism evidence="1 2">
    <name type="scientific">Pyrus ussuriensis x Pyrus communis</name>
    <dbReference type="NCBI Taxonomy" id="2448454"/>
    <lineage>
        <taxon>Eukaryota</taxon>
        <taxon>Viridiplantae</taxon>
        <taxon>Streptophyta</taxon>
        <taxon>Embryophyta</taxon>
        <taxon>Tracheophyta</taxon>
        <taxon>Spermatophyta</taxon>
        <taxon>Magnoliopsida</taxon>
        <taxon>eudicotyledons</taxon>
        <taxon>Gunneridae</taxon>
        <taxon>Pentapetalae</taxon>
        <taxon>rosids</taxon>
        <taxon>fabids</taxon>
        <taxon>Rosales</taxon>
        <taxon>Rosaceae</taxon>
        <taxon>Amygdaloideae</taxon>
        <taxon>Maleae</taxon>
        <taxon>Pyrus</taxon>
    </lineage>
</organism>
<gene>
    <name evidence="1" type="ORF">D8674_030533</name>
</gene>
<name>A0A5N5EX17_9ROSA</name>
<keyword evidence="2" id="KW-1185">Reference proteome</keyword>
<evidence type="ECO:0000313" key="2">
    <source>
        <dbReference type="Proteomes" id="UP000327157"/>
    </source>
</evidence>
<dbReference type="OrthoDB" id="1929473at2759"/>
<dbReference type="PANTHER" id="PTHR47074">
    <property type="entry name" value="BNAC02G40300D PROTEIN"/>
    <property type="match status" value="1"/>
</dbReference>
<reference evidence="1 2" key="3">
    <citation type="submission" date="2019-11" db="EMBL/GenBank/DDBJ databases">
        <title>A de novo genome assembly of a pear dwarfing rootstock.</title>
        <authorList>
            <person name="Wang F."/>
            <person name="Wang J."/>
            <person name="Li S."/>
            <person name="Zhang Y."/>
            <person name="Fang M."/>
            <person name="Ma L."/>
            <person name="Zhao Y."/>
            <person name="Jiang S."/>
        </authorList>
    </citation>
    <scope>NUCLEOTIDE SEQUENCE [LARGE SCALE GENOMIC DNA]</scope>
    <source>
        <strain evidence="1">S2</strain>
        <tissue evidence="1">Leaf</tissue>
    </source>
</reference>
<dbReference type="Proteomes" id="UP000327157">
    <property type="component" value="Chromosome 7"/>
</dbReference>
<sequence>MSVMVDALIDVARGAWKEDLIQKCFDEEKGNIILGLPVSLMGCPDRVIWHYSNNGAYTVCTGYGVAMENEENEELGGVYVGKGYLAEGLFKKESSFAGQRVRWKRPPYGVLKINCDGAWCGRTCKGGYGWVLRDFAGLLQAGEYVIDAILECFIHDIGCLVSQLGRVRFVFVKWNGNAATHAVASYVASHGGVFRWNAFGPKFLFNILAQDVNVSVRI</sequence>
<reference evidence="1 2" key="1">
    <citation type="submission" date="2019-09" db="EMBL/GenBank/DDBJ databases">
        <authorList>
            <person name="Ou C."/>
        </authorList>
    </citation>
    <scope>NUCLEOTIDE SEQUENCE [LARGE SCALE GENOMIC DNA]</scope>
    <source>
        <strain evidence="1">S2</strain>
        <tissue evidence="1">Leaf</tissue>
    </source>
</reference>
<evidence type="ECO:0008006" key="3">
    <source>
        <dbReference type="Google" id="ProtNLM"/>
    </source>
</evidence>
<dbReference type="EMBL" id="SMOL01000781">
    <property type="protein sequence ID" value="KAB2595083.1"/>
    <property type="molecule type" value="Genomic_DNA"/>
</dbReference>
<proteinExistence type="predicted"/>
<reference evidence="2" key="2">
    <citation type="submission" date="2019-10" db="EMBL/GenBank/DDBJ databases">
        <title>A de novo genome assembly of a pear dwarfing rootstock.</title>
        <authorList>
            <person name="Wang F."/>
            <person name="Wang J."/>
            <person name="Li S."/>
            <person name="Zhang Y."/>
            <person name="Fang M."/>
            <person name="Ma L."/>
            <person name="Zhao Y."/>
            <person name="Jiang S."/>
        </authorList>
    </citation>
    <scope>NUCLEOTIDE SEQUENCE [LARGE SCALE GENOMIC DNA]</scope>
</reference>
<comment type="caution">
    <text evidence="1">The sequence shown here is derived from an EMBL/GenBank/DDBJ whole genome shotgun (WGS) entry which is preliminary data.</text>
</comment>
<dbReference type="AlphaFoldDB" id="A0A5N5EX17"/>
<accession>A0A5N5EX17</accession>